<name>A0A4Y2WVY4_ARAVE</name>
<dbReference type="InterPro" id="IPR003961">
    <property type="entry name" value="FN3_dom"/>
</dbReference>
<evidence type="ECO:0000313" key="3">
    <source>
        <dbReference type="EMBL" id="GBO40630.1"/>
    </source>
</evidence>
<evidence type="ECO:0000313" key="4">
    <source>
        <dbReference type="Proteomes" id="UP000499080"/>
    </source>
</evidence>
<protein>
    <submittedName>
        <fullName evidence="3">Tyrosine-protein phosphatase Lar</fullName>
    </submittedName>
</protein>
<dbReference type="SMART" id="SM00060">
    <property type="entry name" value="FN3"/>
    <property type="match status" value="1"/>
</dbReference>
<dbReference type="GO" id="GO:0016020">
    <property type="term" value="C:membrane"/>
    <property type="evidence" value="ECO:0007669"/>
    <property type="project" value="UniProtKB-SubCell"/>
</dbReference>
<dbReference type="EMBL" id="BGPR01065912">
    <property type="protein sequence ID" value="GBO40630.1"/>
    <property type="molecule type" value="Genomic_DNA"/>
</dbReference>
<dbReference type="PANTHER" id="PTHR44170">
    <property type="entry name" value="PROTEIN SIDEKICK"/>
    <property type="match status" value="1"/>
</dbReference>
<dbReference type="CDD" id="cd00063">
    <property type="entry name" value="FN3"/>
    <property type="match status" value="1"/>
</dbReference>
<dbReference type="PROSITE" id="PS50853">
    <property type="entry name" value="FN3"/>
    <property type="match status" value="1"/>
</dbReference>
<accession>A0A4Y2WVY4</accession>
<dbReference type="OrthoDB" id="10253954at2759"/>
<dbReference type="PRINTS" id="PR00014">
    <property type="entry name" value="FNTYPEIII"/>
</dbReference>
<dbReference type="Gene3D" id="2.60.40.10">
    <property type="entry name" value="Immunoglobulins"/>
    <property type="match status" value="1"/>
</dbReference>
<dbReference type="FunFam" id="2.60.40.10:FF:000027">
    <property type="entry name" value="receptor-type tyrosine-protein phosphatase delta isoform X1"/>
    <property type="match status" value="1"/>
</dbReference>
<evidence type="ECO:0000256" key="1">
    <source>
        <dbReference type="ARBA" id="ARBA00023157"/>
    </source>
</evidence>
<dbReference type="Proteomes" id="UP000499080">
    <property type="component" value="Unassembled WGS sequence"/>
</dbReference>
<dbReference type="GO" id="GO:0098609">
    <property type="term" value="P:cell-cell adhesion"/>
    <property type="evidence" value="ECO:0007669"/>
    <property type="project" value="TreeGrafter"/>
</dbReference>
<dbReference type="SUPFAM" id="SSF49265">
    <property type="entry name" value="Fibronectin type III"/>
    <property type="match status" value="1"/>
</dbReference>
<organism evidence="3 4">
    <name type="scientific">Araneus ventricosus</name>
    <name type="common">Orbweaver spider</name>
    <name type="synonym">Epeira ventricosa</name>
    <dbReference type="NCBI Taxonomy" id="182803"/>
    <lineage>
        <taxon>Eukaryota</taxon>
        <taxon>Metazoa</taxon>
        <taxon>Ecdysozoa</taxon>
        <taxon>Arthropoda</taxon>
        <taxon>Chelicerata</taxon>
        <taxon>Arachnida</taxon>
        <taxon>Araneae</taxon>
        <taxon>Araneomorphae</taxon>
        <taxon>Entelegynae</taxon>
        <taxon>Araneoidea</taxon>
        <taxon>Araneidae</taxon>
        <taxon>Araneus</taxon>
    </lineage>
</organism>
<dbReference type="AlphaFoldDB" id="A0A4Y2WVY4"/>
<feature type="non-terminal residue" evidence="3">
    <location>
        <position position="103"/>
    </location>
</feature>
<dbReference type="InterPro" id="IPR013783">
    <property type="entry name" value="Ig-like_fold"/>
</dbReference>
<comment type="caution">
    <text evidence="3">The sequence shown here is derived from an EMBL/GenBank/DDBJ whole genome shotgun (WGS) entry which is preliminary data.</text>
</comment>
<keyword evidence="4" id="KW-1185">Reference proteome</keyword>
<gene>
    <name evidence="3" type="primary">Lar_4</name>
    <name evidence="3" type="ORF">AVEN_24913_1</name>
</gene>
<sequence>MKPYFAYPLPRPPTRVQISDVTASSVRISWSYDIGAENIIYYVIQYKPRQTNQDYSEISGINTMFYTVRDLTPYTEYEFYVIAVNAIGRGSPSLPAVVTTGET</sequence>
<dbReference type="Pfam" id="PF00041">
    <property type="entry name" value="fn3"/>
    <property type="match status" value="1"/>
</dbReference>
<keyword evidence="1" id="KW-1015">Disulfide bond</keyword>
<proteinExistence type="predicted"/>
<dbReference type="InterPro" id="IPR036116">
    <property type="entry name" value="FN3_sf"/>
</dbReference>
<evidence type="ECO:0000259" key="2">
    <source>
        <dbReference type="PROSITE" id="PS50853"/>
    </source>
</evidence>
<dbReference type="PANTHER" id="PTHR44170:SF6">
    <property type="entry name" value="CONTACTIN"/>
    <property type="match status" value="1"/>
</dbReference>
<feature type="domain" description="Fibronectin type-III" evidence="2">
    <location>
        <begin position="12"/>
        <end position="103"/>
    </location>
</feature>
<reference evidence="3 4" key="1">
    <citation type="journal article" date="2019" name="Sci. Rep.">
        <title>Orb-weaving spider Araneus ventricosus genome elucidates the spidroin gene catalogue.</title>
        <authorList>
            <person name="Kono N."/>
            <person name="Nakamura H."/>
            <person name="Ohtoshi R."/>
            <person name="Moran D.A.P."/>
            <person name="Shinohara A."/>
            <person name="Yoshida Y."/>
            <person name="Fujiwara M."/>
            <person name="Mori M."/>
            <person name="Tomita M."/>
            <person name="Arakawa K."/>
        </authorList>
    </citation>
    <scope>NUCLEOTIDE SEQUENCE [LARGE SCALE GENOMIC DNA]</scope>
</reference>